<dbReference type="PANTHER" id="PTHR15004">
    <property type="entry name" value="GLUTAMYL-TRNA(GLN) AMIDOTRANSFERASE SUBUNIT C, MITOCHONDRIAL"/>
    <property type="match status" value="1"/>
</dbReference>
<organism evidence="7 8">
    <name type="scientific">Lawsonibacter faecis</name>
    <dbReference type="NCBI Taxonomy" id="2763052"/>
    <lineage>
        <taxon>Bacteria</taxon>
        <taxon>Bacillati</taxon>
        <taxon>Bacillota</taxon>
        <taxon>Clostridia</taxon>
        <taxon>Eubacteriales</taxon>
        <taxon>Oscillospiraceae</taxon>
        <taxon>Lawsonibacter</taxon>
    </lineage>
</organism>
<evidence type="ECO:0000256" key="4">
    <source>
        <dbReference type="ARBA" id="ARBA00047380"/>
    </source>
</evidence>
<evidence type="ECO:0000313" key="7">
    <source>
        <dbReference type="EMBL" id="MBC5737724.1"/>
    </source>
</evidence>
<comment type="caution">
    <text evidence="7">The sequence shown here is derived from an EMBL/GenBank/DDBJ whole genome shotgun (WGS) entry which is preliminary data.</text>
</comment>
<name>A0A8J6JM05_9FIRM</name>
<dbReference type="GO" id="GO:0006450">
    <property type="term" value="P:regulation of translational fidelity"/>
    <property type="evidence" value="ECO:0007669"/>
    <property type="project" value="InterPro"/>
</dbReference>
<dbReference type="HAMAP" id="MF_00122">
    <property type="entry name" value="GatC"/>
    <property type="match status" value="1"/>
</dbReference>
<dbReference type="AlphaFoldDB" id="A0A8J6JM05"/>
<protein>
    <recommendedName>
        <fullName evidence="6">Aspartyl/glutamyl-tRNA(Asn/Gln) amidotransferase subunit C</fullName>
        <shortName evidence="6">Asp/Glu-ADT subunit C</shortName>
        <ecNumber evidence="6">6.3.5.-</ecNumber>
    </recommendedName>
</protein>
<comment type="catalytic activity">
    <reaction evidence="5 6">
        <text>L-glutamyl-tRNA(Gln) + L-glutamine + ATP + H2O = L-glutaminyl-tRNA(Gln) + L-glutamate + ADP + phosphate + H(+)</text>
        <dbReference type="Rhea" id="RHEA:17521"/>
        <dbReference type="Rhea" id="RHEA-COMP:9681"/>
        <dbReference type="Rhea" id="RHEA-COMP:9684"/>
        <dbReference type="ChEBI" id="CHEBI:15377"/>
        <dbReference type="ChEBI" id="CHEBI:15378"/>
        <dbReference type="ChEBI" id="CHEBI:29985"/>
        <dbReference type="ChEBI" id="CHEBI:30616"/>
        <dbReference type="ChEBI" id="CHEBI:43474"/>
        <dbReference type="ChEBI" id="CHEBI:58359"/>
        <dbReference type="ChEBI" id="CHEBI:78520"/>
        <dbReference type="ChEBI" id="CHEBI:78521"/>
        <dbReference type="ChEBI" id="CHEBI:456216"/>
    </reaction>
</comment>
<dbReference type="NCBIfam" id="TIGR00135">
    <property type="entry name" value="gatC"/>
    <property type="match status" value="1"/>
</dbReference>
<keyword evidence="6" id="KW-0547">Nucleotide-binding</keyword>
<evidence type="ECO:0000256" key="3">
    <source>
        <dbReference type="ARBA" id="ARBA00024799"/>
    </source>
</evidence>
<evidence type="ECO:0000256" key="1">
    <source>
        <dbReference type="ARBA" id="ARBA00010757"/>
    </source>
</evidence>
<gene>
    <name evidence="6 7" type="primary">gatC</name>
    <name evidence="7" type="ORF">H8S62_11980</name>
</gene>
<comment type="catalytic activity">
    <reaction evidence="4 6">
        <text>L-aspartyl-tRNA(Asn) + L-glutamine + ATP + H2O = L-asparaginyl-tRNA(Asn) + L-glutamate + ADP + phosphate + 2 H(+)</text>
        <dbReference type="Rhea" id="RHEA:14513"/>
        <dbReference type="Rhea" id="RHEA-COMP:9674"/>
        <dbReference type="Rhea" id="RHEA-COMP:9677"/>
        <dbReference type="ChEBI" id="CHEBI:15377"/>
        <dbReference type="ChEBI" id="CHEBI:15378"/>
        <dbReference type="ChEBI" id="CHEBI:29985"/>
        <dbReference type="ChEBI" id="CHEBI:30616"/>
        <dbReference type="ChEBI" id="CHEBI:43474"/>
        <dbReference type="ChEBI" id="CHEBI:58359"/>
        <dbReference type="ChEBI" id="CHEBI:78515"/>
        <dbReference type="ChEBI" id="CHEBI:78516"/>
        <dbReference type="ChEBI" id="CHEBI:456216"/>
    </reaction>
</comment>
<dbReference type="Proteomes" id="UP000607645">
    <property type="component" value="Unassembled WGS sequence"/>
</dbReference>
<dbReference type="Gene3D" id="1.10.20.60">
    <property type="entry name" value="Glu-tRNAGln amidotransferase C subunit, N-terminal domain"/>
    <property type="match status" value="1"/>
</dbReference>
<dbReference type="GO" id="GO:0006412">
    <property type="term" value="P:translation"/>
    <property type="evidence" value="ECO:0007669"/>
    <property type="project" value="UniProtKB-UniRule"/>
</dbReference>
<reference evidence="7" key="1">
    <citation type="submission" date="2020-08" db="EMBL/GenBank/DDBJ databases">
        <title>Genome public.</title>
        <authorList>
            <person name="Liu C."/>
            <person name="Sun Q."/>
        </authorList>
    </citation>
    <scope>NUCLEOTIDE SEQUENCE</scope>
    <source>
        <strain evidence="7">NSJ-52</strain>
    </source>
</reference>
<keyword evidence="6" id="KW-0648">Protein biosynthesis</keyword>
<sequence>MKITEEMVDYVSALARLKLADEERSAMAAELEHILEYMEMLGGLDTHDIAPMSHIFPVRNVLRADVAAPSMDRAVLLSGAPVPDGEAFLVPKAVD</sequence>
<evidence type="ECO:0000313" key="8">
    <source>
        <dbReference type="Proteomes" id="UP000607645"/>
    </source>
</evidence>
<dbReference type="Pfam" id="PF02686">
    <property type="entry name" value="GatC"/>
    <property type="match status" value="1"/>
</dbReference>
<proteinExistence type="inferred from homology"/>
<dbReference type="GO" id="GO:0070681">
    <property type="term" value="P:glutaminyl-tRNAGln biosynthesis via transamidation"/>
    <property type="evidence" value="ECO:0007669"/>
    <property type="project" value="TreeGrafter"/>
</dbReference>
<dbReference type="PANTHER" id="PTHR15004:SF0">
    <property type="entry name" value="GLUTAMYL-TRNA(GLN) AMIDOTRANSFERASE SUBUNIT C, MITOCHONDRIAL"/>
    <property type="match status" value="1"/>
</dbReference>
<evidence type="ECO:0000256" key="2">
    <source>
        <dbReference type="ARBA" id="ARBA00011123"/>
    </source>
</evidence>
<evidence type="ECO:0000256" key="5">
    <source>
        <dbReference type="ARBA" id="ARBA00047913"/>
    </source>
</evidence>
<dbReference type="SUPFAM" id="SSF141000">
    <property type="entry name" value="Glu-tRNAGln amidotransferase C subunit"/>
    <property type="match status" value="1"/>
</dbReference>
<dbReference type="GO" id="GO:0005524">
    <property type="term" value="F:ATP binding"/>
    <property type="evidence" value="ECO:0007669"/>
    <property type="project" value="UniProtKB-KW"/>
</dbReference>
<dbReference type="RefSeq" id="WP_155148716.1">
    <property type="nucleotide sequence ID" value="NZ_JACOPQ010000009.1"/>
</dbReference>
<dbReference type="InterPro" id="IPR036113">
    <property type="entry name" value="Asp/Glu-ADT_sf_sub_c"/>
</dbReference>
<keyword evidence="6" id="KW-0436">Ligase</keyword>
<comment type="similarity">
    <text evidence="1 6">Belongs to the GatC family.</text>
</comment>
<dbReference type="InterPro" id="IPR003837">
    <property type="entry name" value="GatC"/>
</dbReference>
<evidence type="ECO:0000256" key="6">
    <source>
        <dbReference type="HAMAP-Rule" id="MF_00122"/>
    </source>
</evidence>
<accession>A0A8J6JM05</accession>
<dbReference type="EC" id="6.3.5.-" evidence="6"/>
<comment type="function">
    <text evidence="3 6">Allows the formation of correctly charged Asn-tRNA(Asn) or Gln-tRNA(Gln) through the transamidation of misacylated Asp-tRNA(Asn) or Glu-tRNA(Gln) in organisms which lack either or both of asparaginyl-tRNA or glutaminyl-tRNA synthetases. The reaction takes place in the presence of glutamine and ATP through an activated phospho-Asp-tRNA(Asn) or phospho-Glu-tRNA(Gln).</text>
</comment>
<dbReference type="EMBL" id="JACOPQ010000009">
    <property type="protein sequence ID" value="MBC5737724.1"/>
    <property type="molecule type" value="Genomic_DNA"/>
</dbReference>
<keyword evidence="8" id="KW-1185">Reference proteome</keyword>
<keyword evidence="6" id="KW-0067">ATP-binding</keyword>
<comment type="subunit">
    <text evidence="2 6">Heterotrimer of A, B and C subunits.</text>
</comment>
<dbReference type="GO" id="GO:0050567">
    <property type="term" value="F:glutaminyl-tRNA synthase (glutamine-hydrolyzing) activity"/>
    <property type="evidence" value="ECO:0007669"/>
    <property type="project" value="UniProtKB-UniRule"/>
</dbReference>